<feature type="region of interest" description="Disordered" evidence="2">
    <location>
        <begin position="351"/>
        <end position="375"/>
    </location>
</feature>
<keyword evidence="1" id="KW-0175">Coiled coil</keyword>
<evidence type="ECO:0000313" key="4">
    <source>
        <dbReference type="Proteomes" id="UP001210925"/>
    </source>
</evidence>
<gene>
    <name evidence="3" type="ORF">HK103_007366</name>
</gene>
<dbReference type="EMBL" id="JADGKB010000009">
    <property type="protein sequence ID" value="KAJ3260803.1"/>
    <property type="molecule type" value="Genomic_DNA"/>
</dbReference>
<sequence>MLERELRSRNDGEILSMVEDVKRRIELQKSNITKLKYIRGRLSQLFHRVFRSPDNSFESEKVLFDKYNYWRAQTATMKKNLSKEEEASTLVQLIISTFVKKVHEHSTSSSTRIKFEPQLIEYLFSHYRAAKLLNSALSNDLLPGITVGPNLTCPSWYLKNTYTVDQLCHTIEKQKIILKYLTSSINTMKRQLKDQTQELKTYLLDLENEQRRILRSLMITWEGSTEDLPPDYDADLPTVQEPEDIEEEIPLGTIVGPSHNLSITIPNRSNSNPLSPVIDFRSPFSPDDSDDEIPLAERFSNCYIPQLLPAVNDETSQTANIETGNTFSNTSPAPHSSLPIQNEREINSSEIDNVNNTPPEAERNSQVNAIARENDDRMSIQENDDEPLGNYIPRQPIIDSSSSLINSPLSEALNITVETQAVVVNNHDVDMEEDSAGKMMETEGNQQVLEDSAAAAAGETAPGVISNEGEGNCVYDSEDEEPLSIRISRLPLVSSQPDNNADLVIPSASTVDNVDETCVNDSDDEVPIAIRLTKLPQNILLRTVDDYGMAVVPEIAQSAELNDRSIELEPFETIDASQLIDIIPPMSPSPEETITTNNNE</sequence>
<reference evidence="3" key="1">
    <citation type="submission" date="2020-05" db="EMBL/GenBank/DDBJ databases">
        <title>Phylogenomic resolution of chytrid fungi.</title>
        <authorList>
            <person name="Stajich J.E."/>
            <person name="Amses K."/>
            <person name="Simmons R."/>
            <person name="Seto K."/>
            <person name="Myers J."/>
            <person name="Bonds A."/>
            <person name="Quandt C.A."/>
            <person name="Barry K."/>
            <person name="Liu P."/>
            <person name="Grigoriev I."/>
            <person name="Longcore J.E."/>
            <person name="James T.Y."/>
        </authorList>
    </citation>
    <scope>NUCLEOTIDE SEQUENCE</scope>
    <source>
        <strain evidence="3">PLAUS21</strain>
    </source>
</reference>
<evidence type="ECO:0000313" key="3">
    <source>
        <dbReference type="EMBL" id="KAJ3260803.1"/>
    </source>
</evidence>
<dbReference type="Proteomes" id="UP001210925">
    <property type="component" value="Unassembled WGS sequence"/>
</dbReference>
<dbReference type="AlphaFoldDB" id="A0AAD5UNH0"/>
<evidence type="ECO:0000256" key="1">
    <source>
        <dbReference type="SAM" id="Coils"/>
    </source>
</evidence>
<name>A0AAD5UNH0_9FUNG</name>
<organism evidence="3 4">
    <name type="scientific">Boothiomyces macroporosus</name>
    <dbReference type="NCBI Taxonomy" id="261099"/>
    <lineage>
        <taxon>Eukaryota</taxon>
        <taxon>Fungi</taxon>
        <taxon>Fungi incertae sedis</taxon>
        <taxon>Chytridiomycota</taxon>
        <taxon>Chytridiomycota incertae sedis</taxon>
        <taxon>Chytridiomycetes</taxon>
        <taxon>Rhizophydiales</taxon>
        <taxon>Terramycetaceae</taxon>
        <taxon>Boothiomyces</taxon>
    </lineage>
</organism>
<proteinExistence type="predicted"/>
<keyword evidence="4" id="KW-1185">Reference proteome</keyword>
<comment type="caution">
    <text evidence="3">The sequence shown here is derived from an EMBL/GenBank/DDBJ whole genome shotgun (WGS) entry which is preliminary data.</text>
</comment>
<feature type="compositionally biased region" description="Polar residues" evidence="2">
    <location>
        <begin position="351"/>
        <end position="368"/>
    </location>
</feature>
<evidence type="ECO:0000256" key="2">
    <source>
        <dbReference type="SAM" id="MobiDB-lite"/>
    </source>
</evidence>
<feature type="coiled-coil region" evidence="1">
    <location>
        <begin position="185"/>
        <end position="212"/>
    </location>
</feature>
<accession>A0AAD5UNH0</accession>
<protein>
    <submittedName>
        <fullName evidence="3">Uncharacterized protein</fullName>
    </submittedName>
</protein>